<dbReference type="EMBL" id="JAUJYN010000010">
    <property type="protein sequence ID" value="KAK1261273.1"/>
    <property type="molecule type" value="Genomic_DNA"/>
</dbReference>
<comment type="caution">
    <text evidence="3">The sequence shown here is derived from an EMBL/GenBank/DDBJ whole genome shotgun (WGS) entry which is preliminary data.</text>
</comment>
<dbReference type="AlphaFoldDB" id="A0AAV9AAX0"/>
<sequence length="106" mass="12212">MESLDFNIMARTDDLIYVDAALKRNAKPFSIHHNPYIIQFATLTFCSSTPVSGSSTRELHSLIKGRQRGQKDAKLEMLLVPNMRRIWSYQENLSSRRARGDTPERD</sequence>
<dbReference type="Proteomes" id="UP001179952">
    <property type="component" value="Unassembled WGS sequence"/>
</dbReference>
<keyword evidence="4" id="KW-1185">Reference proteome</keyword>
<feature type="domain" description="PRONE" evidence="2">
    <location>
        <begin position="1"/>
        <end position="29"/>
    </location>
</feature>
<accession>A0AAV9AAX0</accession>
<name>A0AAV9AAX0_ACOGR</name>
<proteinExistence type="predicted"/>
<evidence type="ECO:0000313" key="4">
    <source>
        <dbReference type="Proteomes" id="UP001179952"/>
    </source>
</evidence>
<evidence type="ECO:0000259" key="2">
    <source>
        <dbReference type="PROSITE" id="PS51334"/>
    </source>
</evidence>
<organism evidence="3 4">
    <name type="scientific">Acorus gramineus</name>
    <name type="common">Dwarf sweet flag</name>
    <dbReference type="NCBI Taxonomy" id="55184"/>
    <lineage>
        <taxon>Eukaryota</taxon>
        <taxon>Viridiplantae</taxon>
        <taxon>Streptophyta</taxon>
        <taxon>Embryophyta</taxon>
        <taxon>Tracheophyta</taxon>
        <taxon>Spermatophyta</taxon>
        <taxon>Magnoliopsida</taxon>
        <taxon>Liliopsida</taxon>
        <taxon>Acoraceae</taxon>
        <taxon>Acorus</taxon>
    </lineage>
</organism>
<evidence type="ECO:0000313" key="3">
    <source>
        <dbReference type="EMBL" id="KAK1261273.1"/>
    </source>
</evidence>
<dbReference type="PROSITE" id="PS51334">
    <property type="entry name" value="PRONE"/>
    <property type="match status" value="1"/>
</dbReference>
<dbReference type="GO" id="GO:0005085">
    <property type="term" value="F:guanyl-nucleotide exchange factor activity"/>
    <property type="evidence" value="ECO:0007669"/>
    <property type="project" value="UniProtKB-UniRule"/>
</dbReference>
<evidence type="ECO:0000256" key="1">
    <source>
        <dbReference type="PROSITE-ProRule" id="PRU00663"/>
    </source>
</evidence>
<reference evidence="3" key="2">
    <citation type="submission" date="2023-06" db="EMBL/GenBank/DDBJ databases">
        <authorList>
            <person name="Ma L."/>
            <person name="Liu K.-W."/>
            <person name="Li Z."/>
            <person name="Hsiao Y.-Y."/>
            <person name="Qi Y."/>
            <person name="Fu T."/>
            <person name="Tang G."/>
            <person name="Zhang D."/>
            <person name="Sun W.-H."/>
            <person name="Liu D.-K."/>
            <person name="Li Y."/>
            <person name="Chen G.-Z."/>
            <person name="Liu X.-D."/>
            <person name="Liao X.-Y."/>
            <person name="Jiang Y.-T."/>
            <person name="Yu X."/>
            <person name="Hao Y."/>
            <person name="Huang J."/>
            <person name="Zhao X.-W."/>
            <person name="Ke S."/>
            <person name="Chen Y.-Y."/>
            <person name="Wu W.-L."/>
            <person name="Hsu J.-L."/>
            <person name="Lin Y.-F."/>
            <person name="Huang M.-D."/>
            <person name="Li C.-Y."/>
            <person name="Huang L."/>
            <person name="Wang Z.-W."/>
            <person name="Zhao X."/>
            <person name="Zhong W.-Y."/>
            <person name="Peng D.-H."/>
            <person name="Ahmad S."/>
            <person name="Lan S."/>
            <person name="Zhang J.-S."/>
            <person name="Tsai W.-C."/>
            <person name="Van De Peer Y."/>
            <person name="Liu Z.-J."/>
        </authorList>
    </citation>
    <scope>NUCLEOTIDE SEQUENCE</scope>
    <source>
        <strain evidence="3">SCP</strain>
        <tissue evidence="3">Leaves</tissue>
    </source>
</reference>
<dbReference type="InterPro" id="IPR005512">
    <property type="entry name" value="PRONE_dom"/>
</dbReference>
<gene>
    <name evidence="3" type="ORF">QJS04_geneDACA001293</name>
</gene>
<protein>
    <recommendedName>
        <fullName evidence="2">PRONE domain-containing protein</fullName>
    </recommendedName>
</protein>
<reference evidence="3" key="1">
    <citation type="journal article" date="2023" name="Nat. Commun.">
        <title>Diploid and tetraploid genomes of Acorus and the evolution of monocots.</title>
        <authorList>
            <person name="Ma L."/>
            <person name="Liu K.W."/>
            <person name="Li Z."/>
            <person name="Hsiao Y.Y."/>
            <person name="Qi Y."/>
            <person name="Fu T."/>
            <person name="Tang G.D."/>
            <person name="Zhang D."/>
            <person name="Sun W.H."/>
            <person name="Liu D.K."/>
            <person name="Li Y."/>
            <person name="Chen G.Z."/>
            <person name="Liu X.D."/>
            <person name="Liao X.Y."/>
            <person name="Jiang Y.T."/>
            <person name="Yu X."/>
            <person name="Hao Y."/>
            <person name="Huang J."/>
            <person name="Zhao X.W."/>
            <person name="Ke S."/>
            <person name="Chen Y.Y."/>
            <person name="Wu W.L."/>
            <person name="Hsu J.L."/>
            <person name="Lin Y.F."/>
            <person name="Huang M.D."/>
            <person name="Li C.Y."/>
            <person name="Huang L."/>
            <person name="Wang Z.W."/>
            <person name="Zhao X."/>
            <person name="Zhong W.Y."/>
            <person name="Peng D.H."/>
            <person name="Ahmad S."/>
            <person name="Lan S."/>
            <person name="Zhang J.S."/>
            <person name="Tsai W.C."/>
            <person name="Van de Peer Y."/>
            <person name="Liu Z.J."/>
        </authorList>
    </citation>
    <scope>NUCLEOTIDE SEQUENCE</scope>
    <source>
        <strain evidence="3">SCP</strain>
    </source>
</reference>
<keyword evidence="1" id="KW-0344">Guanine-nucleotide releasing factor</keyword>